<evidence type="ECO:0000313" key="2">
    <source>
        <dbReference type="Proteomes" id="UP000188318"/>
    </source>
</evidence>
<keyword evidence="2" id="KW-1185">Reference proteome</keyword>
<evidence type="ECO:0000313" key="1">
    <source>
        <dbReference type="EMBL" id="OOF92964.1"/>
    </source>
</evidence>
<name>A0A1R3RER7_ASPC5</name>
<dbReference type="Proteomes" id="UP000188318">
    <property type="component" value="Unassembled WGS sequence"/>
</dbReference>
<gene>
    <name evidence="1" type="ORF">ASPCADRAFT_209620</name>
</gene>
<dbReference type="AlphaFoldDB" id="A0A1R3RER7"/>
<organism evidence="1 2">
    <name type="scientific">Aspergillus carbonarius (strain ITEM 5010)</name>
    <dbReference type="NCBI Taxonomy" id="602072"/>
    <lineage>
        <taxon>Eukaryota</taxon>
        <taxon>Fungi</taxon>
        <taxon>Dikarya</taxon>
        <taxon>Ascomycota</taxon>
        <taxon>Pezizomycotina</taxon>
        <taxon>Eurotiomycetes</taxon>
        <taxon>Eurotiomycetidae</taxon>
        <taxon>Eurotiales</taxon>
        <taxon>Aspergillaceae</taxon>
        <taxon>Aspergillus</taxon>
        <taxon>Aspergillus subgen. Circumdati</taxon>
    </lineage>
</organism>
<dbReference type="EMBL" id="KV907505">
    <property type="protein sequence ID" value="OOF92964.1"/>
    <property type="molecule type" value="Genomic_DNA"/>
</dbReference>
<accession>A0A1R3RER7</accession>
<protein>
    <submittedName>
        <fullName evidence="1">Uncharacterized protein</fullName>
    </submittedName>
</protein>
<sequence length="53" mass="6125">MKWICPNWLSTHVRPKLNHLTPVIIHLRRRKQVGSSAFTGDGMDNRDGSGFRH</sequence>
<proteinExistence type="predicted"/>
<reference evidence="2" key="1">
    <citation type="journal article" date="2017" name="Genome Biol.">
        <title>Comparative genomics reveals high biological diversity and specific adaptations in the industrially and medically important fungal genus Aspergillus.</title>
        <authorList>
            <person name="de Vries R.P."/>
            <person name="Riley R."/>
            <person name="Wiebenga A."/>
            <person name="Aguilar-Osorio G."/>
            <person name="Amillis S."/>
            <person name="Uchima C.A."/>
            <person name="Anderluh G."/>
            <person name="Asadollahi M."/>
            <person name="Askin M."/>
            <person name="Barry K."/>
            <person name="Battaglia E."/>
            <person name="Bayram O."/>
            <person name="Benocci T."/>
            <person name="Braus-Stromeyer S.A."/>
            <person name="Caldana C."/>
            <person name="Canovas D."/>
            <person name="Cerqueira G.C."/>
            <person name="Chen F."/>
            <person name="Chen W."/>
            <person name="Choi C."/>
            <person name="Clum A."/>
            <person name="Dos Santos R.A."/>
            <person name="Damasio A.R."/>
            <person name="Diallinas G."/>
            <person name="Emri T."/>
            <person name="Fekete E."/>
            <person name="Flipphi M."/>
            <person name="Freyberg S."/>
            <person name="Gallo A."/>
            <person name="Gournas C."/>
            <person name="Habgood R."/>
            <person name="Hainaut M."/>
            <person name="Harispe M.L."/>
            <person name="Henrissat B."/>
            <person name="Hilden K.S."/>
            <person name="Hope R."/>
            <person name="Hossain A."/>
            <person name="Karabika E."/>
            <person name="Karaffa L."/>
            <person name="Karanyi Z."/>
            <person name="Krasevec N."/>
            <person name="Kuo A."/>
            <person name="Kusch H."/>
            <person name="LaButti K."/>
            <person name="Lagendijk E.L."/>
            <person name="Lapidus A."/>
            <person name="Levasseur A."/>
            <person name="Lindquist E."/>
            <person name="Lipzen A."/>
            <person name="Logrieco A.F."/>
            <person name="MacCabe A."/>
            <person name="Maekelae M.R."/>
            <person name="Malavazi I."/>
            <person name="Melin P."/>
            <person name="Meyer V."/>
            <person name="Mielnichuk N."/>
            <person name="Miskei M."/>
            <person name="Molnar A.P."/>
            <person name="Mule G."/>
            <person name="Ngan C.Y."/>
            <person name="Orejas M."/>
            <person name="Orosz E."/>
            <person name="Ouedraogo J.P."/>
            <person name="Overkamp K.M."/>
            <person name="Park H.-S."/>
            <person name="Perrone G."/>
            <person name="Piumi F."/>
            <person name="Punt P.J."/>
            <person name="Ram A.F."/>
            <person name="Ramon A."/>
            <person name="Rauscher S."/>
            <person name="Record E."/>
            <person name="Riano-Pachon D.M."/>
            <person name="Robert V."/>
            <person name="Roehrig J."/>
            <person name="Ruller R."/>
            <person name="Salamov A."/>
            <person name="Salih N.S."/>
            <person name="Samson R.A."/>
            <person name="Sandor E."/>
            <person name="Sanguinetti M."/>
            <person name="Schuetze T."/>
            <person name="Sepcic K."/>
            <person name="Shelest E."/>
            <person name="Sherlock G."/>
            <person name="Sophianopoulou V."/>
            <person name="Squina F.M."/>
            <person name="Sun H."/>
            <person name="Susca A."/>
            <person name="Todd R.B."/>
            <person name="Tsang A."/>
            <person name="Unkles S.E."/>
            <person name="van de Wiele N."/>
            <person name="van Rossen-Uffink D."/>
            <person name="Oliveira J.V."/>
            <person name="Vesth T.C."/>
            <person name="Visser J."/>
            <person name="Yu J.-H."/>
            <person name="Zhou M."/>
            <person name="Andersen M.R."/>
            <person name="Archer D.B."/>
            <person name="Baker S.E."/>
            <person name="Benoit I."/>
            <person name="Brakhage A.A."/>
            <person name="Braus G.H."/>
            <person name="Fischer R."/>
            <person name="Frisvad J.C."/>
            <person name="Goldman G.H."/>
            <person name="Houbraken J."/>
            <person name="Oakley B."/>
            <person name="Pocsi I."/>
            <person name="Scazzocchio C."/>
            <person name="Seiboth B."/>
            <person name="vanKuyk P.A."/>
            <person name="Wortman J."/>
            <person name="Dyer P.S."/>
            <person name="Grigoriev I.V."/>
        </authorList>
    </citation>
    <scope>NUCLEOTIDE SEQUENCE [LARGE SCALE GENOMIC DNA]</scope>
    <source>
        <strain evidence="2">ITEM 5010</strain>
    </source>
</reference>
<dbReference type="VEuPathDB" id="FungiDB:ASPCADRAFT_209620"/>